<dbReference type="Proteomes" id="UP000607645">
    <property type="component" value="Unassembled WGS sequence"/>
</dbReference>
<dbReference type="InterPro" id="IPR008274">
    <property type="entry name" value="AldOxase/xan_DH_MoCoBD1"/>
</dbReference>
<evidence type="ECO:0000256" key="3">
    <source>
        <dbReference type="ARBA" id="ARBA00023002"/>
    </source>
</evidence>
<organism evidence="6 7">
    <name type="scientific">Lawsonibacter faecis</name>
    <dbReference type="NCBI Taxonomy" id="2763052"/>
    <lineage>
        <taxon>Bacteria</taxon>
        <taxon>Bacillati</taxon>
        <taxon>Bacillota</taxon>
        <taxon>Clostridia</taxon>
        <taxon>Eubacteriales</taxon>
        <taxon>Oscillospiraceae</taxon>
        <taxon>Lawsonibacter</taxon>
    </lineage>
</organism>
<sequence length="910" mass="100072">MEHLLINETPYALEEQDYEMTLLRWLRERHGLTGTKCGCNVGQCGSCNVIVDGKVRRSCVLKCKTLLGKRITTIEGLARGEKLHPVQESFLACGVMQCGFCTPAQVLTVVALLEANPTPTREEIDKAFKGVLCRCGSYVRVLKAIERAAAILRGERWTDENGNDPDRVIGNSYNMPDAVDKITGRLKFCSDYYFENQVYGKLVFAEYPHAKLVDIDVDTCMALPGVQYVQCYKTTPITMVGPLQKDMPIIAYGKVRHVGEVVAIVYADTQEQAEYAASRLKVTYELLQNVLSVEQARISGAPLVHEDCDGNVSVRCTIRKGDVDTAFRDAAAVVQGEYYSQRIEHNYIETECSTAVPNDRGGMDIYTVSQGPFGERASTAAYLGIDECRINVHQTPLGGSFGGKDGHPLPVLVSYAAMKLGRPASVAVSRKDSYRFSTKRHPWTCRIKLAADKEGRITALKNDMVSDGGAYKSFSPRVLPQGVSYATGPYEILNMSLDGKVYYTNNLTSGAMRGYGSPQTIFAIEVALDELARKLKMDPFTIRRINGLRTGSEAATGMIIPEGHAYLKTLDAVEKKYYEEFLPLKEQDPAIGIGVASGWRHILGGVGPAEETRVGLELLDDGRVQMKACCAQMGNETLVGLAQITAASLGLRYEDIDILSDLQTDLTPWSAHVMASRGLILWGTALEAAAKTFARRVTEAAKRLIGGNAVFRDGKIVDEGTGWTLCGLKEFKERVGGSFEVVEKARMPRTYYPLEDANRSRAIPAEEYRTHHTNSYVSALVALKADPEKNTVRVIKMYAAFDVGTPINPEATKRQGEGGLLMGMGQGLREEFELEDGFIKTDSMVKYQIPQMADTPEIEVAFVDNYDPSGPFGAKGIGELGLLPIQPAILNAYYDATGVRLRKIPLLKYI</sequence>
<dbReference type="Gene3D" id="3.30.365.10">
    <property type="entry name" value="Aldehyde oxidase/xanthine dehydrogenase, molybdopterin binding domain"/>
    <property type="match status" value="4"/>
</dbReference>
<dbReference type="InterPro" id="IPR000674">
    <property type="entry name" value="Ald_Oxase/Xan_DH_a/b"/>
</dbReference>
<dbReference type="InterPro" id="IPR036856">
    <property type="entry name" value="Ald_Oxase/Xan_DH_a/b_sf"/>
</dbReference>
<dbReference type="SUPFAM" id="SSF47741">
    <property type="entry name" value="CO dehydrogenase ISP C-domain like"/>
    <property type="match status" value="1"/>
</dbReference>
<keyword evidence="7" id="KW-1185">Reference proteome</keyword>
<dbReference type="InterPro" id="IPR046867">
    <property type="entry name" value="AldOxase/xan_DH_MoCoBD2"/>
</dbReference>
<dbReference type="PANTHER" id="PTHR11908:SF157">
    <property type="entry name" value="XANTHINE DEHYDROGENASE SUBUNIT D-RELATED"/>
    <property type="match status" value="1"/>
</dbReference>
<dbReference type="Gene3D" id="3.90.1170.50">
    <property type="entry name" value="Aldehyde oxidase/xanthine dehydrogenase, a/b hammerhead"/>
    <property type="match status" value="1"/>
</dbReference>
<dbReference type="GO" id="GO:0051537">
    <property type="term" value="F:2 iron, 2 sulfur cluster binding"/>
    <property type="evidence" value="ECO:0007669"/>
    <property type="project" value="InterPro"/>
</dbReference>
<dbReference type="SUPFAM" id="SSF54292">
    <property type="entry name" value="2Fe-2S ferredoxin-like"/>
    <property type="match status" value="1"/>
</dbReference>
<comment type="caution">
    <text evidence="6">The sequence shown here is derived from an EMBL/GenBank/DDBJ whole genome shotgun (WGS) entry which is preliminary data.</text>
</comment>
<evidence type="ECO:0000313" key="6">
    <source>
        <dbReference type="EMBL" id="MBC5735787.1"/>
    </source>
</evidence>
<keyword evidence="4" id="KW-0408">Iron</keyword>
<dbReference type="EMBL" id="JACOPQ010000001">
    <property type="protein sequence ID" value="MBC5735787.1"/>
    <property type="molecule type" value="Genomic_DNA"/>
</dbReference>
<comment type="similarity">
    <text evidence="1">Belongs to the xanthine dehydrogenase family.</text>
</comment>
<dbReference type="Gene3D" id="3.10.20.30">
    <property type="match status" value="1"/>
</dbReference>
<dbReference type="Gene3D" id="1.10.150.120">
    <property type="entry name" value="[2Fe-2S]-binding domain"/>
    <property type="match status" value="1"/>
</dbReference>
<evidence type="ECO:0000313" key="7">
    <source>
        <dbReference type="Proteomes" id="UP000607645"/>
    </source>
</evidence>
<name>A0A8J6J406_9FIRM</name>
<dbReference type="InterPro" id="IPR016208">
    <property type="entry name" value="Ald_Oxase/xanthine_DH-like"/>
</dbReference>
<keyword evidence="3" id="KW-0560">Oxidoreductase</keyword>
<evidence type="ECO:0000256" key="2">
    <source>
        <dbReference type="ARBA" id="ARBA00022723"/>
    </source>
</evidence>
<dbReference type="InterPro" id="IPR036010">
    <property type="entry name" value="2Fe-2S_ferredoxin-like_sf"/>
</dbReference>
<dbReference type="RefSeq" id="WP_186918318.1">
    <property type="nucleotide sequence ID" value="NZ_JACOPQ010000001.1"/>
</dbReference>
<protein>
    <submittedName>
        <fullName evidence="6">Molybdopterin-dependent oxidoreductase</fullName>
    </submittedName>
</protein>
<gene>
    <name evidence="6" type="ORF">H8S62_02015</name>
</gene>
<dbReference type="InterPro" id="IPR037165">
    <property type="entry name" value="AldOxase/xan_DH_Mopterin-bd_sf"/>
</dbReference>
<dbReference type="InterPro" id="IPR036884">
    <property type="entry name" value="2Fe-2S-bd_dom_sf"/>
</dbReference>
<dbReference type="InterPro" id="IPR001041">
    <property type="entry name" value="2Fe-2S_ferredoxin-type"/>
</dbReference>
<dbReference type="GO" id="GO:0005506">
    <property type="term" value="F:iron ion binding"/>
    <property type="evidence" value="ECO:0007669"/>
    <property type="project" value="InterPro"/>
</dbReference>
<reference evidence="6" key="1">
    <citation type="submission" date="2020-08" db="EMBL/GenBank/DDBJ databases">
        <title>Genome public.</title>
        <authorList>
            <person name="Liu C."/>
            <person name="Sun Q."/>
        </authorList>
    </citation>
    <scope>NUCLEOTIDE SEQUENCE</scope>
    <source>
        <strain evidence="6">NSJ-52</strain>
    </source>
</reference>
<dbReference type="InterPro" id="IPR006058">
    <property type="entry name" value="2Fe2S_fd_BS"/>
</dbReference>
<dbReference type="SUPFAM" id="SSF56003">
    <property type="entry name" value="Molybdenum cofactor-binding domain"/>
    <property type="match status" value="1"/>
</dbReference>
<keyword evidence="2" id="KW-0479">Metal-binding</keyword>
<dbReference type="PROSITE" id="PS00197">
    <property type="entry name" value="2FE2S_FER_1"/>
    <property type="match status" value="1"/>
</dbReference>
<accession>A0A8J6J406</accession>
<dbReference type="PROSITE" id="PS51085">
    <property type="entry name" value="2FE2S_FER_2"/>
    <property type="match status" value="1"/>
</dbReference>
<dbReference type="SMART" id="SM01008">
    <property type="entry name" value="Ald_Xan_dh_C"/>
    <property type="match status" value="1"/>
</dbReference>
<evidence type="ECO:0000256" key="4">
    <source>
        <dbReference type="ARBA" id="ARBA00023004"/>
    </source>
</evidence>
<proteinExistence type="inferred from homology"/>
<dbReference type="PANTHER" id="PTHR11908">
    <property type="entry name" value="XANTHINE DEHYDROGENASE"/>
    <property type="match status" value="1"/>
</dbReference>
<dbReference type="Pfam" id="PF01315">
    <property type="entry name" value="Ald_Xan_dh_C"/>
    <property type="match status" value="1"/>
</dbReference>
<evidence type="ECO:0000256" key="1">
    <source>
        <dbReference type="ARBA" id="ARBA00006849"/>
    </source>
</evidence>
<dbReference type="Pfam" id="PF02738">
    <property type="entry name" value="MoCoBD_1"/>
    <property type="match status" value="1"/>
</dbReference>
<feature type="domain" description="2Fe-2S ferredoxin-type" evidence="5">
    <location>
        <begin position="1"/>
        <end position="77"/>
    </location>
</feature>
<dbReference type="SUPFAM" id="SSF54665">
    <property type="entry name" value="CO dehydrogenase molybdoprotein N-domain-like"/>
    <property type="match status" value="1"/>
</dbReference>
<dbReference type="GO" id="GO:0016491">
    <property type="term" value="F:oxidoreductase activity"/>
    <property type="evidence" value="ECO:0007669"/>
    <property type="project" value="UniProtKB-KW"/>
</dbReference>
<dbReference type="Pfam" id="PF00111">
    <property type="entry name" value="Fer2"/>
    <property type="match status" value="1"/>
</dbReference>
<dbReference type="InterPro" id="IPR002888">
    <property type="entry name" value="2Fe-2S-bd"/>
</dbReference>
<dbReference type="AlphaFoldDB" id="A0A8J6J406"/>
<dbReference type="Pfam" id="PF01799">
    <property type="entry name" value="Fer2_2"/>
    <property type="match status" value="1"/>
</dbReference>
<dbReference type="Pfam" id="PF20256">
    <property type="entry name" value="MoCoBD_2"/>
    <property type="match status" value="1"/>
</dbReference>
<evidence type="ECO:0000259" key="5">
    <source>
        <dbReference type="PROSITE" id="PS51085"/>
    </source>
</evidence>
<dbReference type="InterPro" id="IPR012675">
    <property type="entry name" value="Beta-grasp_dom_sf"/>
</dbReference>